<dbReference type="Gene3D" id="1.20.1250.20">
    <property type="entry name" value="MFS general substrate transporter like domains"/>
    <property type="match status" value="2"/>
</dbReference>
<keyword evidence="5 6" id="KW-0472">Membrane</keyword>
<evidence type="ECO:0000256" key="1">
    <source>
        <dbReference type="ARBA" id="ARBA00004141"/>
    </source>
</evidence>
<evidence type="ECO:0000313" key="8">
    <source>
        <dbReference type="EMBL" id="KAL1865745.1"/>
    </source>
</evidence>
<organism evidence="8 9">
    <name type="scientific">Paecilomyces lecythidis</name>
    <dbReference type="NCBI Taxonomy" id="3004212"/>
    <lineage>
        <taxon>Eukaryota</taxon>
        <taxon>Fungi</taxon>
        <taxon>Dikarya</taxon>
        <taxon>Ascomycota</taxon>
        <taxon>Pezizomycotina</taxon>
        <taxon>Eurotiomycetes</taxon>
        <taxon>Eurotiomycetidae</taxon>
        <taxon>Eurotiales</taxon>
        <taxon>Thermoascaceae</taxon>
        <taxon>Paecilomyces</taxon>
    </lineage>
</organism>
<feature type="transmembrane region" description="Helical" evidence="6">
    <location>
        <begin position="347"/>
        <end position="365"/>
    </location>
</feature>
<name>A0ABR3WQ95_9EURO</name>
<dbReference type="InterPro" id="IPR020846">
    <property type="entry name" value="MFS_dom"/>
</dbReference>
<evidence type="ECO:0000256" key="5">
    <source>
        <dbReference type="ARBA" id="ARBA00023136"/>
    </source>
</evidence>
<evidence type="ECO:0000256" key="6">
    <source>
        <dbReference type="SAM" id="Phobius"/>
    </source>
</evidence>
<dbReference type="PROSITE" id="PS50850">
    <property type="entry name" value="MFS"/>
    <property type="match status" value="1"/>
</dbReference>
<comment type="caution">
    <text evidence="8">The sequence shown here is derived from an EMBL/GenBank/DDBJ whole genome shotgun (WGS) entry which is preliminary data.</text>
</comment>
<dbReference type="SUPFAM" id="SSF103473">
    <property type="entry name" value="MFS general substrate transporter"/>
    <property type="match status" value="1"/>
</dbReference>
<feature type="transmembrane region" description="Helical" evidence="6">
    <location>
        <begin position="148"/>
        <end position="169"/>
    </location>
</feature>
<dbReference type="PANTHER" id="PTHR43791:SF51">
    <property type="entry name" value="MAJOR FACILITATOR SUPERFAMILY (MFS) PROFILE DOMAIN-CONTAINING PROTEIN"/>
    <property type="match status" value="1"/>
</dbReference>
<keyword evidence="9" id="KW-1185">Reference proteome</keyword>
<comment type="subcellular location">
    <subcellularLocation>
        <location evidence="1">Membrane</location>
        <topology evidence="1">Multi-pass membrane protein</topology>
    </subcellularLocation>
</comment>
<feature type="transmembrane region" description="Helical" evidence="6">
    <location>
        <begin position="438"/>
        <end position="462"/>
    </location>
</feature>
<dbReference type="EMBL" id="JAVDPF010000057">
    <property type="protein sequence ID" value="KAL1865745.1"/>
    <property type="molecule type" value="Genomic_DNA"/>
</dbReference>
<reference evidence="8 9" key="1">
    <citation type="journal article" date="2024" name="IMA Fungus">
        <title>IMA Genome - F19 : A genome assembly and annotation guide to empower mycologists, including annotated draft genome sequences of Ceratocystis pirilliformis, Diaporthe australafricana, Fusarium ophioides, Paecilomyces lecythidis, and Sporothrix stenoceras.</title>
        <authorList>
            <person name="Aylward J."/>
            <person name="Wilson A.M."/>
            <person name="Visagie C.M."/>
            <person name="Spraker J."/>
            <person name="Barnes I."/>
            <person name="Buitendag C."/>
            <person name="Ceriani C."/>
            <person name="Del Mar Angel L."/>
            <person name="du Plessis D."/>
            <person name="Fuchs T."/>
            <person name="Gasser K."/>
            <person name="Kramer D."/>
            <person name="Li W."/>
            <person name="Munsamy K."/>
            <person name="Piso A."/>
            <person name="Price J.L."/>
            <person name="Sonnekus B."/>
            <person name="Thomas C."/>
            <person name="van der Nest A."/>
            <person name="van Dijk A."/>
            <person name="van Heerden A."/>
            <person name="van Vuuren N."/>
            <person name="Yilmaz N."/>
            <person name="Duong T.A."/>
            <person name="van der Merwe N.A."/>
            <person name="Wingfield M.J."/>
            <person name="Wingfield B.D."/>
        </authorList>
    </citation>
    <scope>NUCLEOTIDE SEQUENCE [LARGE SCALE GENOMIC DNA]</scope>
    <source>
        <strain evidence="8 9">CMW 18167</strain>
    </source>
</reference>
<dbReference type="InterPro" id="IPR011701">
    <property type="entry name" value="MFS"/>
</dbReference>
<dbReference type="Pfam" id="PF07690">
    <property type="entry name" value="MFS_1"/>
    <property type="match status" value="1"/>
</dbReference>
<accession>A0ABR3WQ95</accession>
<dbReference type="InterPro" id="IPR036259">
    <property type="entry name" value="MFS_trans_sf"/>
</dbReference>
<dbReference type="PANTHER" id="PTHR43791">
    <property type="entry name" value="PERMEASE-RELATED"/>
    <property type="match status" value="1"/>
</dbReference>
<keyword evidence="3 6" id="KW-0812">Transmembrane</keyword>
<evidence type="ECO:0000256" key="2">
    <source>
        <dbReference type="ARBA" id="ARBA00022448"/>
    </source>
</evidence>
<evidence type="ECO:0000256" key="4">
    <source>
        <dbReference type="ARBA" id="ARBA00022989"/>
    </source>
</evidence>
<feature type="transmembrane region" description="Helical" evidence="6">
    <location>
        <begin position="322"/>
        <end position="340"/>
    </location>
</feature>
<feature type="transmembrane region" description="Helical" evidence="6">
    <location>
        <begin position="118"/>
        <end position="136"/>
    </location>
</feature>
<evidence type="ECO:0000313" key="9">
    <source>
        <dbReference type="Proteomes" id="UP001583193"/>
    </source>
</evidence>
<protein>
    <recommendedName>
        <fullName evidence="7">Major facilitator superfamily (MFS) profile domain-containing protein</fullName>
    </recommendedName>
</protein>
<keyword evidence="2" id="KW-0813">Transport</keyword>
<evidence type="ECO:0000259" key="7">
    <source>
        <dbReference type="PROSITE" id="PS50850"/>
    </source>
</evidence>
<feature type="transmembrane region" description="Helical" evidence="6">
    <location>
        <begin position="175"/>
        <end position="198"/>
    </location>
</feature>
<feature type="transmembrane region" description="Helical" evidence="6">
    <location>
        <begin position="403"/>
        <end position="426"/>
    </location>
</feature>
<gene>
    <name evidence="8" type="ORF">Plec18167_009287</name>
</gene>
<feature type="transmembrane region" description="Helical" evidence="6">
    <location>
        <begin position="210"/>
        <end position="232"/>
    </location>
</feature>
<feature type="transmembrane region" description="Helical" evidence="6">
    <location>
        <begin position="371"/>
        <end position="391"/>
    </location>
</feature>
<feature type="domain" description="Major facilitator superfamily (MFS) profile" evidence="7">
    <location>
        <begin position="45"/>
        <end position="466"/>
    </location>
</feature>
<evidence type="ECO:0000256" key="3">
    <source>
        <dbReference type="ARBA" id="ARBA00022692"/>
    </source>
</evidence>
<sequence>MADEKILKGTVVSSPAASEQGIEEGDNKYDTKLRKRTFRKIDYWLVGFYSLVYIFRVIDSSNYANAAIINLEAGTGIKKELGFNASKWSWTQSIFSYSYLIFEPTNTILLKKIRPSRWMFVLIFTWGVCACCEGAVNNFQGMMCVRFAIGVAEAGFYPAVLYHMAFWYLPEEMPWRIALFYAVGQVAGAVSGLLAYGVSFLDGKGGLAGWRWLFILEGIPAILLSFVALFGLPDFPEEARMLKEDERAYLVDHLSARKTISGKEKLWNWAALKDLIKQPTFYTFNLYWICHGTGGLSVQYALPTVIYQLGFTTTAVSQLMNIPPYVACFIFLNICGVLLHKKLIRPWTTAVGIQSTTIVCYIILSTVRSPVVKYLAIIVATACAGSAYPVIWPERIRDLDNALAAGVGIGFTNAMAQFSGIAGPQIYSTDFGPTYRKSFLTCLALLCGAIAAILASWGLVVLKDRKKARTEA</sequence>
<proteinExistence type="predicted"/>
<feature type="transmembrane region" description="Helical" evidence="6">
    <location>
        <begin position="41"/>
        <end position="58"/>
    </location>
</feature>
<dbReference type="Proteomes" id="UP001583193">
    <property type="component" value="Unassembled WGS sequence"/>
</dbReference>
<keyword evidence="4 6" id="KW-1133">Transmembrane helix</keyword>